<evidence type="ECO:0000256" key="5">
    <source>
        <dbReference type="ARBA" id="ARBA00022989"/>
    </source>
</evidence>
<dbReference type="InterPro" id="IPR042094">
    <property type="entry name" value="T2SS_GspF_sf"/>
</dbReference>
<feature type="domain" description="Type II secretion system protein GspF" evidence="8">
    <location>
        <begin position="60"/>
        <end position="183"/>
    </location>
</feature>
<comment type="similarity">
    <text evidence="2">Belongs to the GSP F family.</text>
</comment>
<evidence type="ECO:0000313" key="10">
    <source>
        <dbReference type="Proteomes" id="UP000000383"/>
    </source>
</evidence>
<feature type="transmembrane region" description="Helical" evidence="7">
    <location>
        <begin position="217"/>
        <end position="237"/>
    </location>
</feature>
<evidence type="ECO:0000256" key="2">
    <source>
        <dbReference type="ARBA" id="ARBA00005745"/>
    </source>
</evidence>
<evidence type="ECO:0000256" key="7">
    <source>
        <dbReference type="SAM" id="Phobius"/>
    </source>
</evidence>
<feature type="transmembrane region" description="Helical" evidence="7">
    <location>
        <begin position="161"/>
        <end position="182"/>
    </location>
</feature>
<evidence type="ECO:0000256" key="6">
    <source>
        <dbReference type="ARBA" id="ARBA00023136"/>
    </source>
</evidence>
<dbReference type="PANTHER" id="PTHR30012">
    <property type="entry name" value="GENERAL SECRETION PATHWAY PROTEIN"/>
    <property type="match status" value="1"/>
</dbReference>
<feature type="transmembrane region" description="Helical" evidence="7">
    <location>
        <begin position="194"/>
        <end position="211"/>
    </location>
</feature>
<evidence type="ECO:0000256" key="3">
    <source>
        <dbReference type="ARBA" id="ARBA00022475"/>
    </source>
</evidence>
<feature type="domain" description="Type II secretion system protein GspF" evidence="8">
    <location>
        <begin position="263"/>
        <end position="384"/>
    </location>
</feature>
<name>D7DNU2_METV0</name>
<dbReference type="KEGG" id="meh:M301_0725"/>
<reference evidence="9 10" key="2">
    <citation type="journal article" date="2011" name="J. Bacteriol.">
        <title>Genomes of three methylotrophs from a single niche uncover genetic and metabolic divergence of Methylophilaceae.</title>
        <authorList>
            <person name="Lapidus A."/>
            <person name="Clum A."/>
            <person name="Labutti K."/>
            <person name="Kaluzhnaya M.G."/>
            <person name="Lim S."/>
            <person name="Beck D.A."/>
            <person name="Glavina Del Rio T."/>
            <person name="Nolan M."/>
            <person name="Mavromatis K."/>
            <person name="Huntemann M."/>
            <person name="Lucas S."/>
            <person name="Lidstrom M.E."/>
            <person name="Ivanova N."/>
            <person name="Chistoserdova L."/>
        </authorList>
    </citation>
    <scope>NUCLEOTIDE SEQUENCE [LARGE SCALE GENOMIC DNA]</scope>
    <source>
        <strain evidence="9 10">301</strain>
    </source>
</reference>
<dbReference type="STRING" id="666681.M301_0725"/>
<evidence type="ECO:0000259" key="8">
    <source>
        <dbReference type="Pfam" id="PF00482"/>
    </source>
</evidence>
<feature type="transmembrane region" description="Helical" evidence="7">
    <location>
        <begin position="365"/>
        <end position="385"/>
    </location>
</feature>
<evidence type="ECO:0000313" key="9">
    <source>
        <dbReference type="EMBL" id="ADI29109.1"/>
    </source>
</evidence>
<dbReference type="InterPro" id="IPR003004">
    <property type="entry name" value="GspF/PilC"/>
</dbReference>
<dbReference type="GO" id="GO:0005886">
    <property type="term" value="C:plasma membrane"/>
    <property type="evidence" value="ECO:0007669"/>
    <property type="project" value="UniProtKB-SubCell"/>
</dbReference>
<evidence type="ECO:0000256" key="4">
    <source>
        <dbReference type="ARBA" id="ARBA00022692"/>
    </source>
</evidence>
<dbReference type="PRINTS" id="PR00812">
    <property type="entry name" value="BCTERIALGSPF"/>
</dbReference>
<dbReference type="AlphaFoldDB" id="D7DNU2"/>
<dbReference type="eggNOG" id="COG1459">
    <property type="taxonomic scope" value="Bacteria"/>
</dbReference>
<proteinExistence type="inferred from homology"/>
<dbReference type="OrthoDB" id="9805682at2"/>
<gene>
    <name evidence="9" type="ordered locus">M301_0725</name>
</gene>
<dbReference type="PANTHER" id="PTHR30012:SF0">
    <property type="entry name" value="TYPE II SECRETION SYSTEM PROTEIN F-RELATED"/>
    <property type="match status" value="1"/>
</dbReference>
<keyword evidence="5 7" id="KW-1133">Transmembrane helix</keyword>
<reference evidence="10" key="1">
    <citation type="submission" date="2010-05" db="EMBL/GenBank/DDBJ databases">
        <title>Complete sequence of Methylotenera sp. 301.</title>
        <authorList>
            <person name="Lucas S."/>
            <person name="Copeland A."/>
            <person name="Lapidus A."/>
            <person name="Cheng J.-F."/>
            <person name="Bruce D."/>
            <person name="Goodwin L."/>
            <person name="Pitluck S."/>
            <person name="Clum A."/>
            <person name="Land M."/>
            <person name="Hauser L."/>
            <person name="Kyrpides N."/>
            <person name="Ivanova N."/>
            <person name="Chistoservova L."/>
            <person name="Kalyuzhnaya M."/>
            <person name="Woyke T."/>
        </authorList>
    </citation>
    <scope>NUCLEOTIDE SEQUENCE [LARGE SCALE GENOMIC DNA]</scope>
    <source>
        <strain evidence="10">301</strain>
    </source>
</reference>
<comment type="subcellular location">
    <subcellularLocation>
        <location evidence="1">Cell membrane</location>
        <topology evidence="1">Multi-pass membrane protein</topology>
    </subcellularLocation>
</comment>
<dbReference type="Gene3D" id="1.20.81.30">
    <property type="entry name" value="Type II secretion system (T2SS), domain F"/>
    <property type="match status" value="2"/>
</dbReference>
<dbReference type="RefSeq" id="WP_013147425.1">
    <property type="nucleotide sequence ID" value="NC_014207.1"/>
</dbReference>
<keyword evidence="6 7" id="KW-0472">Membrane</keyword>
<accession>D7DNU2</accession>
<dbReference type="EMBL" id="CP002056">
    <property type="protein sequence ID" value="ADI29109.1"/>
    <property type="molecule type" value="Genomic_DNA"/>
</dbReference>
<sequence length="393" mass="43166">MEFQVKAVRGKEMVLLSISAAHAQDALAQVQARGFTPITAKSTGSALSNRQNKKFPLALFSQELLALLEAGLNLVEAIETLAEKEQGNQIKHTLDALLQALYQGQTFSSALEQQPLIFPVLYIATVRASEKTGDLPEALSRYVSYEQQLGLVRKKIVSSSIYPILLMAVGGLVILFLLGFVVPKFSRIYEGTGGNLPFLSQVLLAWGLFLESHGKELLTFVVLFIAGLVFGLSQASVRKSIIQLIWKIPALGKRLRIFQLARFYRTLGMLLKGGTSIIVALDSVAGLLDVVLQAKMKQASAAIQEGQTISVAMEQAGLTTPIALRMLRVGERGGRIGDMMERIASFYDEELARWIDWFTKLFEPILMLLIGLVIGVVVLLLYMPIFELAGNIQ</sequence>
<organism evidence="9 10">
    <name type="scientific">Methylotenera versatilis (strain 301)</name>
    <dbReference type="NCBI Taxonomy" id="666681"/>
    <lineage>
        <taxon>Bacteria</taxon>
        <taxon>Pseudomonadati</taxon>
        <taxon>Pseudomonadota</taxon>
        <taxon>Betaproteobacteria</taxon>
        <taxon>Nitrosomonadales</taxon>
        <taxon>Methylophilaceae</taxon>
        <taxon>Methylotenera</taxon>
    </lineage>
</organism>
<dbReference type="InterPro" id="IPR018076">
    <property type="entry name" value="T2SS_GspF_dom"/>
</dbReference>
<keyword evidence="4 7" id="KW-0812">Transmembrane</keyword>
<keyword evidence="10" id="KW-1185">Reference proteome</keyword>
<dbReference type="Pfam" id="PF00482">
    <property type="entry name" value="T2SSF"/>
    <property type="match status" value="2"/>
</dbReference>
<protein>
    <submittedName>
        <fullName evidence="9">Type II secretion system F domain protein</fullName>
    </submittedName>
</protein>
<evidence type="ECO:0000256" key="1">
    <source>
        <dbReference type="ARBA" id="ARBA00004651"/>
    </source>
</evidence>
<keyword evidence="3" id="KW-1003">Cell membrane</keyword>
<dbReference type="Proteomes" id="UP000000383">
    <property type="component" value="Chromosome"/>
</dbReference>
<dbReference type="HOGENOM" id="CLU_035032_0_1_4"/>